<protein>
    <recommendedName>
        <fullName evidence="3">Aminotransferase class IV</fullName>
    </recommendedName>
</protein>
<sequence>MGGGQVSGVEVGGAPLRWSDGRLLPIESCELGEPKVLAADSWLVLDGRVLAVDLHRERFLEAVGPRHSAEASRFWDASIAALPRQGELFPRVDLRQSGERVEFQLRVRPAPERTSSVVVTIHRGPDPRKQPKRKGPDLESMLRIRTEAQSLGAGEAIIVSPEGYVIEGAYSSLAWWRGDVLCLPAADLERIDSVTARTLQTLATALGIDVVEEHTTAAELDGLEVWSMSALQGIRIITEWIDGPSLAERPGRLATWRRRLDALRRPLP</sequence>
<comment type="caution">
    <text evidence="1">The sequence shown here is derived from an EMBL/GenBank/DDBJ whole genome shotgun (WGS) entry which is preliminary data.</text>
</comment>
<name>A0A4S4FI43_9MICO</name>
<dbReference type="InterPro" id="IPR001544">
    <property type="entry name" value="Aminotrans_IV"/>
</dbReference>
<dbReference type="Gene3D" id="3.20.10.10">
    <property type="entry name" value="D-amino Acid Aminotransferase, subunit A, domain 2"/>
    <property type="match status" value="1"/>
</dbReference>
<dbReference type="Proteomes" id="UP000309133">
    <property type="component" value="Unassembled WGS sequence"/>
</dbReference>
<dbReference type="SUPFAM" id="SSF56752">
    <property type="entry name" value="D-aminoacid aminotransferase-like PLP-dependent enzymes"/>
    <property type="match status" value="1"/>
</dbReference>
<dbReference type="AlphaFoldDB" id="A0A4S4FI43"/>
<proteinExistence type="predicted"/>
<dbReference type="InterPro" id="IPR043132">
    <property type="entry name" value="BCAT-like_C"/>
</dbReference>
<dbReference type="OrthoDB" id="4570776at2"/>
<evidence type="ECO:0008006" key="3">
    <source>
        <dbReference type="Google" id="ProtNLM"/>
    </source>
</evidence>
<evidence type="ECO:0000313" key="1">
    <source>
        <dbReference type="EMBL" id="THG28825.1"/>
    </source>
</evidence>
<organism evidence="1 2">
    <name type="scientific">Naasia lichenicola</name>
    <dbReference type="NCBI Taxonomy" id="2565933"/>
    <lineage>
        <taxon>Bacteria</taxon>
        <taxon>Bacillati</taxon>
        <taxon>Actinomycetota</taxon>
        <taxon>Actinomycetes</taxon>
        <taxon>Micrococcales</taxon>
        <taxon>Microbacteriaceae</taxon>
        <taxon>Naasia</taxon>
    </lineage>
</organism>
<accession>A0A4S4FI43</accession>
<keyword evidence="2" id="KW-1185">Reference proteome</keyword>
<dbReference type="GO" id="GO:0003824">
    <property type="term" value="F:catalytic activity"/>
    <property type="evidence" value="ECO:0007669"/>
    <property type="project" value="InterPro"/>
</dbReference>
<evidence type="ECO:0000313" key="2">
    <source>
        <dbReference type="Proteomes" id="UP000309133"/>
    </source>
</evidence>
<dbReference type="Pfam" id="PF01063">
    <property type="entry name" value="Aminotran_4"/>
    <property type="match status" value="1"/>
</dbReference>
<gene>
    <name evidence="1" type="ORF">E6C64_18400</name>
</gene>
<dbReference type="EMBL" id="SSSM01000006">
    <property type="protein sequence ID" value="THG28825.1"/>
    <property type="molecule type" value="Genomic_DNA"/>
</dbReference>
<dbReference type="InterPro" id="IPR036038">
    <property type="entry name" value="Aminotransferase-like"/>
</dbReference>
<reference evidence="1 2" key="1">
    <citation type="submission" date="2019-04" db="EMBL/GenBank/DDBJ databases">
        <authorList>
            <person name="Jiang L."/>
        </authorList>
    </citation>
    <scope>NUCLEOTIDE SEQUENCE [LARGE SCALE GENOMIC DNA]</scope>
    <source>
        <strain evidence="1 2">YIM 131853</strain>
    </source>
</reference>